<dbReference type="Pfam" id="PF00990">
    <property type="entry name" value="GGDEF"/>
    <property type="match status" value="1"/>
</dbReference>
<dbReference type="GO" id="GO:0052621">
    <property type="term" value="F:diguanylate cyclase activity"/>
    <property type="evidence" value="ECO:0007669"/>
    <property type="project" value="UniProtKB-EC"/>
</dbReference>
<reference evidence="6 7" key="1">
    <citation type="submission" date="2023-11" db="EMBL/GenBank/DDBJ databases">
        <title>Gilvimarinus fulvus sp. nov., isolated from the surface of Kelp.</title>
        <authorList>
            <person name="Sun Y.Y."/>
            <person name="Gong Y."/>
            <person name="Du Z.J."/>
        </authorList>
    </citation>
    <scope>NUCLEOTIDE SEQUENCE [LARGE SCALE GENOMIC DNA]</scope>
    <source>
        <strain evidence="6 7">SDUM040013</strain>
    </source>
</reference>
<accession>A0ABU4RV25</accession>
<evidence type="ECO:0000256" key="1">
    <source>
        <dbReference type="ARBA" id="ARBA00012528"/>
    </source>
</evidence>
<dbReference type="PROSITE" id="PS50110">
    <property type="entry name" value="RESPONSE_REGULATORY"/>
    <property type="match status" value="1"/>
</dbReference>
<feature type="modified residue" description="4-aspartylphosphate" evidence="3">
    <location>
        <position position="62"/>
    </location>
</feature>
<dbReference type="Gene3D" id="3.30.70.270">
    <property type="match status" value="1"/>
</dbReference>
<name>A0ABU4RV25_9GAMM</name>
<dbReference type="InterPro" id="IPR029787">
    <property type="entry name" value="Nucleotide_cyclase"/>
</dbReference>
<dbReference type="EMBL" id="JAXAFO010000006">
    <property type="protein sequence ID" value="MDX6848731.1"/>
    <property type="molecule type" value="Genomic_DNA"/>
</dbReference>
<dbReference type="PANTHER" id="PTHR45138">
    <property type="entry name" value="REGULATORY COMPONENTS OF SENSORY TRANSDUCTION SYSTEM"/>
    <property type="match status" value="1"/>
</dbReference>
<sequence>MLAHCITQEYIPRVLLVDDTPANLDVLVEHLAGENIEIMVATSGSEGLHLALTTKPDLVLLDVMMPGMDGYTMCSHMREDPMLIDIPVVFLTAKHAEQDIERGLELGAVDYIAKPFSMPILKARVRNHLALKRKGDQLAELACTDGLTHIANRRHFDQVLGQEWRRAERNNSELAIIMIDIDHFKEYNDALGHSAGDQCLRKVASTLKAALHRPGDMLARYGGEEFIVVLPETNLANATLIAEQMRLRINALTMLHPNSPSYDRLTVSLGVACAHPAQTKNETLVVEIADRNLYAAKRSGRNKVVS</sequence>
<dbReference type="Gene3D" id="3.40.50.2300">
    <property type="match status" value="1"/>
</dbReference>
<keyword evidence="6" id="KW-0808">Transferase</keyword>
<evidence type="ECO:0000259" key="4">
    <source>
        <dbReference type="PROSITE" id="PS50110"/>
    </source>
</evidence>
<dbReference type="Pfam" id="PF00072">
    <property type="entry name" value="Response_reg"/>
    <property type="match status" value="1"/>
</dbReference>
<evidence type="ECO:0000259" key="5">
    <source>
        <dbReference type="PROSITE" id="PS50887"/>
    </source>
</evidence>
<dbReference type="InterPro" id="IPR001789">
    <property type="entry name" value="Sig_transdc_resp-reg_receiver"/>
</dbReference>
<dbReference type="SMART" id="SM00267">
    <property type="entry name" value="GGDEF"/>
    <property type="match status" value="1"/>
</dbReference>
<dbReference type="PANTHER" id="PTHR45138:SF9">
    <property type="entry name" value="DIGUANYLATE CYCLASE DGCM-RELATED"/>
    <property type="match status" value="1"/>
</dbReference>
<feature type="domain" description="GGDEF" evidence="5">
    <location>
        <begin position="172"/>
        <end position="306"/>
    </location>
</feature>
<keyword evidence="3" id="KW-0597">Phosphoprotein</keyword>
<evidence type="ECO:0000313" key="6">
    <source>
        <dbReference type="EMBL" id="MDX6848731.1"/>
    </source>
</evidence>
<comment type="catalytic activity">
    <reaction evidence="2">
        <text>2 GTP = 3',3'-c-di-GMP + 2 diphosphate</text>
        <dbReference type="Rhea" id="RHEA:24898"/>
        <dbReference type="ChEBI" id="CHEBI:33019"/>
        <dbReference type="ChEBI" id="CHEBI:37565"/>
        <dbReference type="ChEBI" id="CHEBI:58805"/>
        <dbReference type="EC" id="2.7.7.65"/>
    </reaction>
</comment>
<dbReference type="InterPro" id="IPR043128">
    <property type="entry name" value="Rev_trsase/Diguanyl_cyclase"/>
</dbReference>
<dbReference type="Proteomes" id="UP001273505">
    <property type="component" value="Unassembled WGS sequence"/>
</dbReference>
<evidence type="ECO:0000256" key="3">
    <source>
        <dbReference type="PROSITE-ProRule" id="PRU00169"/>
    </source>
</evidence>
<feature type="domain" description="Response regulatory" evidence="4">
    <location>
        <begin position="13"/>
        <end position="129"/>
    </location>
</feature>
<keyword evidence="6" id="KW-0548">Nucleotidyltransferase</keyword>
<evidence type="ECO:0000313" key="7">
    <source>
        <dbReference type="Proteomes" id="UP001273505"/>
    </source>
</evidence>
<keyword evidence="7" id="KW-1185">Reference proteome</keyword>
<dbReference type="RefSeq" id="WP_302724066.1">
    <property type="nucleotide sequence ID" value="NZ_JAULRU010000731.1"/>
</dbReference>
<dbReference type="InterPro" id="IPR011006">
    <property type="entry name" value="CheY-like_superfamily"/>
</dbReference>
<comment type="caution">
    <text evidence="6">The sequence shown here is derived from an EMBL/GenBank/DDBJ whole genome shotgun (WGS) entry which is preliminary data.</text>
</comment>
<dbReference type="CDD" id="cd01949">
    <property type="entry name" value="GGDEF"/>
    <property type="match status" value="1"/>
</dbReference>
<dbReference type="SUPFAM" id="SSF52172">
    <property type="entry name" value="CheY-like"/>
    <property type="match status" value="1"/>
</dbReference>
<dbReference type="PROSITE" id="PS50887">
    <property type="entry name" value="GGDEF"/>
    <property type="match status" value="1"/>
</dbReference>
<evidence type="ECO:0000256" key="2">
    <source>
        <dbReference type="ARBA" id="ARBA00034247"/>
    </source>
</evidence>
<gene>
    <name evidence="6" type="ORF">SCD92_05125</name>
</gene>
<dbReference type="SUPFAM" id="SSF55073">
    <property type="entry name" value="Nucleotide cyclase"/>
    <property type="match status" value="1"/>
</dbReference>
<organism evidence="6 7">
    <name type="scientific">Gilvimarinus gilvus</name>
    <dbReference type="NCBI Taxonomy" id="3058038"/>
    <lineage>
        <taxon>Bacteria</taxon>
        <taxon>Pseudomonadati</taxon>
        <taxon>Pseudomonadota</taxon>
        <taxon>Gammaproteobacteria</taxon>
        <taxon>Cellvibrionales</taxon>
        <taxon>Cellvibrionaceae</taxon>
        <taxon>Gilvimarinus</taxon>
    </lineage>
</organism>
<dbReference type="SMART" id="SM00448">
    <property type="entry name" value="REC"/>
    <property type="match status" value="1"/>
</dbReference>
<dbReference type="NCBIfam" id="TIGR00254">
    <property type="entry name" value="GGDEF"/>
    <property type="match status" value="1"/>
</dbReference>
<dbReference type="InterPro" id="IPR050469">
    <property type="entry name" value="Diguanylate_Cyclase"/>
</dbReference>
<protein>
    <recommendedName>
        <fullName evidence="1">diguanylate cyclase</fullName>
        <ecNumber evidence="1">2.7.7.65</ecNumber>
    </recommendedName>
</protein>
<dbReference type="EC" id="2.7.7.65" evidence="1"/>
<dbReference type="InterPro" id="IPR000160">
    <property type="entry name" value="GGDEF_dom"/>
</dbReference>
<proteinExistence type="predicted"/>